<keyword evidence="4" id="KW-0479">Metal-binding</keyword>
<dbReference type="GO" id="GO:0046872">
    <property type="term" value="F:metal ion binding"/>
    <property type="evidence" value="ECO:0007669"/>
    <property type="project" value="UniProtKB-KW"/>
</dbReference>
<proteinExistence type="inferred from homology"/>
<evidence type="ECO:0000256" key="1">
    <source>
        <dbReference type="ARBA" id="ARBA00001936"/>
    </source>
</evidence>
<evidence type="ECO:0000313" key="9">
    <source>
        <dbReference type="EMBL" id="KAK9709894.1"/>
    </source>
</evidence>
<evidence type="ECO:0000256" key="6">
    <source>
        <dbReference type="ARBA" id="ARBA00022842"/>
    </source>
</evidence>
<name>A0AAW1JYJ5_POPJA</name>
<keyword evidence="10" id="KW-1185">Reference proteome</keyword>
<dbReference type="PANTHER" id="PTHR12318:SF0">
    <property type="entry name" value="ACYL-COENZYME A DIPHOSPHATASE NUDT19"/>
    <property type="match status" value="1"/>
</dbReference>
<dbReference type="PANTHER" id="PTHR12318">
    <property type="entry name" value="TESTOSTERONE-REGULATED PROTEIN RP2"/>
    <property type="match status" value="1"/>
</dbReference>
<comment type="caution">
    <text evidence="9">The sequence shown here is derived from an EMBL/GenBank/DDBJ whole genome shotgun (WGS) entry which is preliminary data.</text>
</comment>
<organism evidence="9 10">
    <name type="scientific">Popillia japonica</name>
    <name type="common">Japanese beetle</name>
    <dbReference type="NCBI Taxonomy" id="7064"/>
    <lineage>
        <taxon>Eukaryota</taxon>
        <taxon>Metazoa</taxon>
        <taxon>Ecdysozoa</taxon>
        <taxon>Arthropoda</taxon>
        <taxon>Hexapoda</taxon>
        <taxon>Insecta</taxon>
        <taxon>Pterygota</taxon>
        <taxon>Neoptera</taxon>
        <taxon>Endopterygota</taxon>
        <taxon>Coleoptera</taxon>
        <taxon>Polyphaga</taxon>
        <taxon>Scarabaeiformia</taxon>
        <taxon>Scarabaeidae</taxon>
        <taxon>Rutelinae</taxon>
        <taxon>Popillia</taxon>
    </lineage>
</organism>
<evidence type="ECO:0000259" key="8">
    <source>
        <dbReference type="PROSITE" id="PS51462"/>
    </source>
</evidence>
<evidence type="ECO:0000256" key="7">
    <source>
        <dbReference type="ARBA" id="ARBA00023211"/>
    </source>
</evidence>
<accession>A0AAW1JYJ5</accession>
<evidence type="ECO:0000256" key="5">
    <source>
        <dbReference type="ARBA" id="ARBA00022801"/>
    </source>
</evidence>
<comment type="similarity">
    <text evidence="3">Belongs to the Nudix hydrolase family.</text>
</comment>
<gene>
    <name evidence="9" type="ORF">QE152_g26369</name>
</gene>
<dbReference type="SUPFAM" id="SSF55811">
    <property type="entry name" value="Nudix"/>
    <property type="match status" value="1"/>
</dbReference>
<evidence type="ECO:0000313" key="10">
    <source>
        <dbReference type="Proteomes" id="UP001458880"/>
    </source>
</evidence>
<reference evidence="9 10" key="1">
    <citation type="journal article" date="2024" name="BMC Genomics">
        <title>De novo assembly and annotation of Popillia japonica's genome with initial clues to its potential as an invasive pest.</title>
        <authorList>
            <person name="Cucini C."/>
            <person name="Boschi S."/>
            <person name="Funari R."/>
            <person name="Cardaioli E."/>
            <person name="Iannotti N."/>
            <person name="Marturano G."/>
            <person name="Paoli F."/>
            <person name="Bruttini M."/>
            <person name="Carapelli A."/>
            <person name="Frati F."/>
            <person name="Nardi F."/>
        </authorList>
    </citation>
    <scope>NUCLEOTIDE SEQUENCE [LARGE SCALE GENOMIC DNA]</scope>
    <source>
        <strain evidence="9">DMR45628</strain>
    </source>
</reference>
<dbReference type="Gene3D" id="3.90.79.10">
    <property type="entry name" value="Nucleoside Triphosphate Pyrophosphohydrolase"/>
    <property type="match status" value="1"/>
</dbReference>
<dbReference type="CDD" id="cd18870">
    <property type="entry name" value="NUDIX_AcylCoAdiphos_Nudt19"/>
    <property type="match status" value="1"/>
</dbReference>
<dbReference type="EMBL" id="JASPKY010000300">
    <property type="protein sequence ID" value="KAK9709894.1"/>
    <property type="molecule type" value="Genomic_DNA"/>
</dbReference>
<keyword evidence="5" id="KW-0378">Hydrolase</keyword>
<dbReference type="PROSITE" id="PS51462">
    <property type="entry name" value="NUDIX"/>
    <property type="match status" value="1"/>
</dbReference>
<dbReference type="AlphaFoldDB" id="A0AAW1JYJ5"/>
<keyword evidence="6" id="KW-0460">Magnesium</keyword>
<evidence type="ECO:0000256" key="4">
    <source>
        <dbReference type="ARBA" id="ARBA00022723"/>
    </source>
</evidence>
<comment type="cofactor">
    <cofactor evidence="1">
        <name>Mn(2+)</name>
        <dbReference type="ChEBI" id="CHEBI:29035"/>
    </cofactor>
</comment>
<dbReference type="Proteomes" id="UP001458880">
    <property type="component" value="Unassembled WGS sequence"/>
</dbReference>
<protein>
    <recommendedName>
        <fullName evidence="8">Nudix hydrolase domain-containing protein</fullName>
    </recommendedName>
</protein>
<dbReference type="InterPro" id="IPR039121">
    <property type="entry name" value="NUDT19"/>
</dbReference>
<comment type="cofactor">
    <cofactor evidence="2">
        <name>Mg(2+)</name>
        <dbReference type="ChEBI" id="CHEBI:18420"/>
    </cofactor>
</comment>
<feature type="domain" description="Nudix hydrolase" evidence="8">
    <location>
        <begin position="36"/>
        <end position="273"/>
    </location>
</feature>
<sequence length="378" mass="44069">MYYKVFAEHSESSTILFRFWKINSENLVIMKAGSKIWREAASIILVAKTAFTPTIKPTDFNYKILTLQRSAKSGYMPGSYVFPGGVLCHADVSTDWIKLYEDFGFQLDSFDKLSSKKCRPRLYQTENSKELPKYLSLRIGAIRETFEESGVLICRSYKINYKERSARWASFIEEPELLKWQYKIHDDPYNFIELCRKYEVYPDVWALKEWSNWATPAVSPAKFDTAFYLTAFQELPPVHAEEKEVQKLEWASPTDYLVRNVKEELILGPPQVYEMSRLRNFMDIDELLKFANERSKEGVERYFPTRIKTNGGVCTILPGDDLYSEALDDKMAYMENLPASNVQNRMFHKSAYHTEICISNFQPKYNHVIPIPIQSAKL</sequence>
<keyword evidence="7" id="KW-0464">Manganese</keyword>
<evidence type="ECO:0000256" key="2">
    <source>
        <dbReference type="ARBA" id="ARBA00001946"/>
    </source>
</evidence>
<dbReference type="GO" id="GO:0005739">
    <property type="term" value="C:mitochondrion"/>
    <property type="evidence" value="ECO:0007669"/>
    <property type="project" value="TreeGrafter"/>
</dbReference>
<dbReference type="InterPro" id="IPR015797">
    <property type="entry name" value="NUDIX_hydrolase-like_dom_sf"/>
</dbReference>
<dbReference type="GO" id="GO:0016818">
    <property type="term" value="F:hydrolase activity, acting on acid anhydrides, in phosphorus-containing anhydrides"/>
    <property type="evidence" value="ECO:0007669"/>
    <property type="project" value="InterPro"/>
</dbReference>
<dbReference type="InterPro" id="IPR000086">
    <property type="entry name" value="NUDIX_hydrolase_dom"/>
</dbReference>
<evidence type="ECO:0000256" key="3">
    <source>
        <dbReference type="ARBA" id="ARBA00005582"/>
    </source>
</evidence>